<name>A0A090VSH9_PSEVU</name>
<dbReference type="GO" id="GO:0009447">
    <property type="term" value="P:putrescine catabolic process"/>
    <property type="evidence" value="ECO:0007669"/>
    <property type="project" value="UniProtKB-UniRule"/>
</dbReference>
<dbReference type="EC" id="1.2.1.19" evidence="3"/>
<dbReference type="Proteomes" id="UP000029462">
    <property type="component" value="Unassembled WGS sequence"/>
</dbReference>
<comment type="subunit">
    <text evidence="3">Homotetramer.</text>
</comment>
<organism evidence="6 7">
    <name type="scientific">Pseudescherichia vulneris NBRC 102420</name>
    <dbReference type="NCBI Taxonomy" id="1115515"/>
    <lineage>
        <taxon>Bacteria</taxon>
        <taxon>Pseudomonadati</taxon>
        <taxon>Pseudomonadota</taxon>
        <taxon>Gammaproteobacteria</taxon>
        <taxon>Enterobacterales</taxon>
        <taxon>Enterobacteriaceae</taxon>
        <taxon>Pseudescherichia</taxon>
    </lineage>
</organism>
<evidence type="ECO:0000259" key="5">
    <source>
        <dbReference type="Pfam" id="PF00171"/>
    </source>
</evidence>
<proteinExistence type="inferred from homology"/>
<evidence type="ECO:0000313" key="7">
    <source>
        <dbReference type="Proteomes" id="UP000029462"/>
    </source>
</evidence>
<dbReference type="InterPro" id="IPR016163">
    <property type="entry name" value="Ald_DH_C"/>
</dbReference>
<feature type="domain" description="Aldehyde dehydrogenase" evidence="5">
    <location>
        <begin position="13"/>
        <end position="470"/>
    </location>
</feature>
<dbReference type="InterPro" id="IPR016162">
    <property type="entry name" value="Ald_DH_N"/>
</dbReference>
<dbReference type="FunFam" id="3.40.605.10:FF:000001">
    <property type="entry name" value="Aldehyde dehydrogenase 1"/>
    <property type="match status" value="1"/>
</dbReference>
<sequence length="474" mass="50554">MQDQLLINGQLVSGEGEKQAVYNPATGEVLLEIAEASAAQVDAAVQAADRAFTEWGYATPKVRAQALLDLAQAIEDNAEALAQLESLNCGKPLHCVMGDEIPAVVDVFRFFAGAARTLNGLAAGEYLEGHTSMIRRDPVGVVASIAPWNYPLMMAAWKLAPALAAGNCVVIKPSEITPLTALKLAELAKDIFPAGVLNVLFGRGKTVGDPLTGHEKVRMVSLTGSIATGEHIISHTASSVKRTHMELGGKAPVIVFDDADLDAVVEGVRTFGYYNAGQDCTAACRIYAQKGIYDALVEKLGAAVASLKMGAPDDESTELGPLSSAAHLERVTQAVEAAKALGHISVVTGGAKRDGAGYYFQPTLLAGAKQEDDIVQHEVFGPVVSVTAFDDEDQVLSWANDSRYGLASSVWTRDVGRAHRLSARLQYGCTWVNTHFMLVSEMPHGGQKMSGYGKDMSVYGIEDYTVIRHVMIKH</sequence>
<dbReference type="NCBIfam" id="TIGR03374">
    <property type="entry name" value="ABALDH"/>
    <property type="match status" value="1"/>
</dbReference>
<dbReference type="InterPro" id="IPR016161">
    <property type="entry name" value="Ald_DH/histidinol_DH"/>
</dbReference>
<feature type="active site" description="Nucleophile" evidence="3">
    <location>
        <position position="280"/>
    </location>
</feature>
<dbReference type="Pfam" id="PF00171">
    <property type="entry name" value="Aldedh"/>
    <property type="match status" value="1"/>
</dbReference>
<dbReference type="EMBL" id="BBMZ01000009">
    <property type="protein sequence ID" value="GAL58082.1"/>
    <property type="molecule type" value="Genomic_DNA"/>
</dbReference>
<dbReference type="CDD" id="cd07092">
    <property type="entry name" value="ALDH_ABALDH-YdcW"/>
    <property type="match status" value="1"/>
</dbReference>
<dbReference type="Gene3D" id="3.40.309.10">
    <property type="entry name" value="Aldehyde Dehydrogenase, Chain A, domain 2"/>
    <property type="match status" value="1"/>
</dbReference>
<dbReference type="GO" id="GO:0019477">
    <property type="term" value="P:L-lysine catabolic process"/>
    <property type="evidence" value="ECO:0007669"/>
    <property type="project" value="UniProtKB-UniRule"/>
</dbReference>
<evidence type="ECO:0000256" key="1">
    <source>
        <dbReference type="ARBA" id="ARBA00023002"/>
    </source>
</evidence>
<dbReference type="GO" id="GO:0019145">
    <property type="term" value="F:aminobutyraldehyde dehydrogenase (NAD+) activity"/>
    <property type="evidence" value="ECO:0007669"/>
    <property type="project" value="UniProtKB-UniRule"/>
</dbReference>
<dbReference type="InterPro" id="IPR017749">
    <property type="entry name" value="PatD"/>
</dbReference>
<dbReference type="UniPathway" id="UPA00188">
    <property type="reaction ID" value="UER00292"/>
</dbReference>
<dbReference type="FunFam" id="3.40.309.10:FF:000010">
    <property type="entry name" value="Gamma-aminobutyraldehyde dehydrogenase"/>
    <property type="match status" value="1"/>
</dbReference>
<dbReference type="InterPro" id="IPR029510">
    <property type="entry name" value="Ald_DH_CS_GLU"/>
</dbReference>
<comment type="pathway">
    <text evidence="3">Amine and polyamine degradation; putrescine degradation; 4-aminobutanoate from 4-aminobutanal: step 1/1.</text>
</comment>
<dbReference type="Gene3D" id="3.40.605.10">
    <property type="entry name" value="Aldehyde Dehydrogenase, Chain A, domain 1"/>
    <property type="match status" value="1"/>
</dbReference>
<dbReference type="PROSITE" id="PS00687">
    <property type="entry name" value="ALDEHYDE_DEHYDR_GLU"/>
    <property type="match status" value="1"/>
</dbReference>
<feature type="active site" evidence="3 4">
    <location>
        <position position="246"/>
    </location>
</feature>
<comment type="catalytic activity">
    <reaction evidence="3">
        <text>5-aminopentanal + NAD(+) + H2O = 5-aminopentanoate + NADH + 2 H(+)</text>
        <dbReference type="Rhea" id="RHEA:61632"/>
        <dbReference type="ChEBI" id="CHEBI:15377"/>
        <dbReference type="ChEBI" id="CHEBI:15378"/>
        <dbReference type="ChEBI" id="CHEBI:57540"/>
        <dbReference type="ChEBI" id="CHEBI:57945"/>
        <dbReference type="ChEBI" id="CHEBI:144896"/>
        <dbReference type="ChEBI" id="CHEBI:356010"/>
    </reaction>
</comment>
<feature type="binding site" evidence="3">
    <location>
        <begin position="225"/>
        <end position="228"/>
    </location>
    <ligand>
        <name>NAD(+)</name>
        <dbReference type="ChEBI" id="CHEBI:57540"/>
    </ligand>
</feature>
<comment type="catalytic activity">
    <reaction evidence="3">
        <text>4-aminobutanal + NAD(+) + H2O = 4-aminobutanoate + NADH + 2 H(+)</text>
        <dbReference type="Rhea" id="RHEA:19105"/>
        <dbReference type="ChEBI" id="CHEBI:15377"/>
        <dbReference type="ChEBI" id="CHEBI:15378"/>
        <dbReference type="ChEBI" id="CHEBI:57540"/>
        <dbReference type="ChEBI" id="CHEBI:57945"/>
        <dbReference type="ChEBI" id="CHEBI:58264"/>
        <dbReference type="ChEBI" id="CHEBI:59888"/>
        <dbReference type="EC" id="1.2.1.19"/>
    </reaction>
</comment>
<comment type="pathway">
    <text evidence="3">Amino-acid degradation.</text>
</comment>
<keyword evidence="7" id="KW-1185">Reference proteome</keyword>
<comment type="function">
    <text evidence="3">Catalyzes the oxidation 4-aminobutanal (gamma-aminobutyraldehyde) to 4-aminobutanoate (gamma-aminobutyrate or GABA). This is the second step in one of two pathways for putrescine degradation, where putrescine is converted into 4-aminobutanoate via 4-aminobutanal. Also functions as a 5-aminopentanal dehydrogenase in a a L-lysine degradation pathway to succinate that proceeds via cadaverine, glutarate and L-2-hydroxyglutarate.</text>
</comment>
<dbReference type="SUPFAM" id="SSF53720">
    <property type="entry name" value="ALDH-like"/>
    <property type="match status" value="1"/>
</dbReference>
<keyword evidence="1 3" id="KW-0560">Oxidoreductase</keyword>
<dbReference type="GO" id="GO:0051287">
    <property type="term" value="F:NAD binding"/>
    <property type="evidence" value="ECO:0007669"/>
    <property type="project" value="UniProtKB-UniRule"/>
</dbReference>
<evidence type="ECO:0000313" key="6">
    <source>
        <dbReference type="EMBL" id="GAL58082.1"/>
    </source>
</evidence>
<accession>A0A090VSH9</accession>
<evidence type="ECO:0000256" key="2">
    <source>
        <dbReference type="ARBA" id="ARBA00023027"/>
    </source>
</evidence>
<dbReference type="HAMAP" id="MF_01275">
    <property type="entry name" value="Aldedh_Prr"/>
    <property type="match status" value="1"/>
</dbReference>
<dbReference type="OrthoDB" id="9812625at2"/>
<feature type="binding site" evidence="3">
    <location>
        <begin position="172"/>
        <end position="175"/>
    </location>
    <ligand>
        <name>NAD(+)</name>
        <dbReference type="ChEBI" id="CHEBI:57540"/>
    </ligand>
</feature>
<gene>
    <name evidence="6" type="primary">prr</name>
    <name evidence="3" type="synonym">patD</name>
    <name evidence="6" type="ORF">EV102420_09_01140</name>
</gene>
<reference evidence="6 7" key="1">
    <citation type="submission" date="2014-09" db="EMBL/GenBank/DDBJ databases">
        <title>Whole genome shotgun sequence of Escherichia vulneris NBRC 102420.</title>
        <authorList>
            <person name="Yoshida Y."/>
            <person name="Hosoyama A."/>
            <person name="Tsuchikane K."/>
            <person name="Ohji S."/>
            <person name="Ichikawa N."/>
            <person name="Kimura A."/>
            <person name="Yamazoe A."/>
            <person name="Ezaki T."/>
            <person name="Fujita N."/>
        </authorList>
    </citation>
    <scope>NUCLEOTIDE SEQUENCE [LARGE SCALE GENOMIC DNA]</scope>
    <source>
        <strain evidence="6 7">NBRC 102420</strain>
    </source>
</reference>
<dbReference type="NCBIfam" id="NF010000">
    <property type="entry name" value="PRK13473.1"/>
    <property type="match status" value="1"/>
</dbReference>
<dbReference type="STRING" id="1115515.EV102420_09_01140"/>
<evidence type="ECO:0000256" key="4">
    <source>
        <dbReference type="PROSITE-ProRule" id="PRU10007"/>
    </source>
</evidence>
<comment type="miscellaneous">
    <text evidence="3">4-aminobutanal can spontaneously cyclize to 1-pyrroline, and 5-aminopentanal to 1-piperideine.</text>
</comment>
<dbReference type="RefSeq" id="WP_042390943.1">
    <property type="nucleotide sequence ID" value="NZ_BBMZ01000009.1"/>
</dbReference>
<keyword evidence="2 3" id="KW-0520">NAD</keyword>
<evidence type="ECO:0000256" key="3">
    <source>
        <dbReference type="HAMAP-Rule" id="MF_01275"/>
    </source>
</evidence>
<dbReference type="eggNOG" id="COG1012">
    <property type="taxonomic scope" value="Bacteria"/>
</dbReference>
<comment type="caution">
    <text evidence="6">The sequence shown here is derived from an EMBL/GenBank/DDBJ whole genome shotgun (WGS) entry which is preliminary data.</text>
</comment>
<dbReference type="EC" id="1.2.1.-" evidence="3"/>
<dbReference type="PANTHER" id="PTHR11699">
    <property type="entry name" value="ALDEHYDE DEHYDROGENASE-RELATED"/>
    <property type="match status" value="1"/>
</dbReference>
<comment type="similarity">
    <text evidence="3">Belongs to the aldehyde dehydrogenase family. Gamma-aminobutyraldehyde dehydrogenase subfamily.</text>
</comment>
<dbReference type="AlphaFoldDB" id="A0A090VSH9"/>
<feature type="binding site" evidence="3">
    <location>
        <position position="280"/>
    </location>
    <ligand>
        <name>NAD(+)</name>
        <dbReference type="ChEBI" id="CHEBI:57540"/>
    </ligand>
</feature>
<feature type="binding site" evidence="3">
    <location>
        <begin position="146"/>
        <end position="148"/>
    </location>
    <ligand>
        <name>NAD(+)</name>
        <dbReference type="ChEBI" id="CHEBI:57540"/>
    </ligand>
</feature>
<feature type="binding site" evidence="3">
    <location>
        <position position="209"/>
    </location>
    <ligand>
        <name>NAD(+)</name>
        <dbReference type="ChEBI" id="CHEBI:57540"/>
    </ligand>
</feature>
<dbReference type="InterPro" id="IPR015657">
    <property type="entry name" value="Aminobutyraldehyde_DH"/>
</dbReference>
<dbReference type="InterPro" id="IPR015590">
    <property type="entry name" value="Aldehyde_DH_dom"/>
</dbReference>
<protein>
    <recommendedName>
        <fullName evidence="3">Gamma-aminobutyraldehyde dehydrogenase</fullName>
        <shortName evidence="3">ABALDH</shortName>
        <ecNumber evidence="3">1.2.1.19</ecNumber>
    </recommendedName>
    <alternativeName>
        <fullName evidence="3">1-pyrroline dehydrogenase</fullName>
    </alternativeName>
    <alternativeName>
        <fullName evidence="3">4-aminobutanal dehydrogenase</fullName>
    </alternativeName>
    <alternativeName>
        <fullName evidence="3">5-aminopentanal dehydrogenase</fullName>
        <ecNumber evidence="3">1.2.1.-</ecNumber>
    </alternativeName>
</protein>